<accession>A0A9E7EDQ2</accession>
<protein>
    <submittedName>
        <fullName evidence="1">Uncharacterized protein</fullName>
    </submittedName>
</protein>
<sequence>MAAGTAALRKLCVLARCSSFFVRSETLEVGGSGGFGGSEILKAHEVGLSTTQVHRIHTVL</sequence>
<reference evidence="1" key="1">
    <citation type="submission" date="2022-05" db="EMBL/GenBank/DDBJ databases">
        <title>The Musa troglodytarum L. genome provides insights into the mechanism of non-climacteric behaviour and enrichment of carotenoids.</title>
        <authorList>
            <person name="Wang J."/>
        </authorList>
    </citation>
    <scope>NUCLEOTIDE SEQUENCE</scope>
    <source>
        <tissue evidence="1">Leaf</tissue>
    </source>
</reference>
<dbReference type="Proteomes" id="UP001055439">
    <property type="component" value="Chromosome 1"/>
</dbReference>
<evidence type="ECO:0000313" key="1">
    <source>
        <dbReference type="EMBL" id="URD75053.1"/>
    </source>
</evidence>
<keyword evidence="2" id="KW-1185">Reference proteome</keyword>
<dbReference type="EMBL" id="CP097502">
    <property type="protein sequence ID" value="URD75053.1"/>
    <property type="molecule type" value="Genomic_DNA"/>
</dbReference>
<dbReference type="AlphaFoldDB" id="A0A9E7EDQ2"/>
<organism evidence="1 2">
    <name type="scientific">Musa troglodytarum</name>
    <name type="common">fe'i banana</name>
    <dbReference type="NCBI Taxonomy" id="320322"/>
    <lineage>
        <taxon>Eukaryota</taxon>
        <taxon>Viridiplantae</taxon>
        <taxon>Streptophyta</taxon>
        <taxon>Embryophyta</taxon>
        <taxon>Tracheophyta</taxon>
        <taxon>Spermatophyta</taxon>
        <taxon>Magnoliopsida</taxon>
        <taxon>Liliopsida</taxon>
        <taxon>Zingiberales</taxon>
        <taxon>Musaceae</taxon>
        <taxon>Musa</taxon>
    </lineage>
</organism>
<name>A0A9E7EDQ2_9LILI</name>
<evidence type="ECO:0000313" key="2">
    <source>
        <dbReference type="Proteomes" id="UP001055439"/>
    </source>
</evidence>
<proteinExistence type="predicted"/>
<gene>
    <name evidence="1" type="ORF">MUK42_35211</name>
</gene>